<comment type="caution">
    <text evidence="3">The sequence shown here is derived from an EMBL/GenBank/DDBJ whole genome shotgun (WGS) entry which is preliminary data.</text>
</comment>
<feature type="domain" description="Integrase catalytic" evidence="2">
    <location>
        <begin position="129"/>
        <end position="316"/>
    </location>
</feature>
<dbReference type="InterPro" id="IPR012337">
    <property type="entry name" value="RNaseH-like_sf"/>
</dbReference>
<dbReference type="InterPro" id="IPR054353">
    <property type="entry name" value="IstA-like_C"/>
</dbReference>
<evidence type="ECO:0000313" key="4">
    <source>
        <dbReference type="Proteomes" id="UP000274046"/>
    </source>
</evidence>
<dbReference type="PANTHER" id="PTHR35004:SF8">
    <property type="entry name" value="TRANSPOSASE RV3428C-RELATED"/>
    <property type="match status" value="1"/>
</dbReference>
<dbReference type="Pfam" id="PF02796">
    <property type="entry name" value="HTH_7"/>
    <property type="match status" value="1"/>
</dbReference>
<dbReference type="EMBL" id="RBEE01000031">
    <property type="protein sequence ID" value="RNL51724.1"/>
    <property type="molecule type" value="Genomic_DNA"/>
</dbReference>
<sequence length="521" mass="60479">MAGKSKAMSQIKQLLRLHKQGDSIKSIARNLGISKNTVKVYISKLEAGEIPISELLEMEDPLLMGKFHIGSPAYKDPRFEYLRSNLTYYAKELESVGMTRLLLYEEYEAGCKPAYSYPQFCFHLRQQLIARRPGMRLEHLAADKLFVDFAGKQMHYIDRETGEVIACQIFVASLPFSDYCFVMAVRSQRVDDFLHALECCLRELGGAPAVLVPDNLKSAVIKANRFEPEINRALDDFANHYGITVIPARSKKPKDKALVENQVKLVYNRVYARLRNRQFFDIESLNQAIREKVKAHNQTRMQQKPYCREERFLAAEKHLLHPLPAESFEVKYYSEPKVAHNNHIYLGKDKHYYSVPFAYVGQKVQVVYTRSMVKIYARNKQIAVHVRNLNPAGYSTQKDHLSSHHQHYLERSPKYYITRAKEKSAELHLLFQMIFEQNTHPEQLYRTCDGLLRLQKGVDSDKFGAACELAMNVRNLSYRFVERILKNNMVGNQDEPKHEQPLPDHNNIRGMEYYSQTTIKF</sequence>
<dbReference type="PROSITE" id="PS50994">
    <property type="entry name" value="INTEGRASE"/>
    <property type="match status" value="1"/>
</dbReference>
<dbReference type="GO" id="GO:0003677">
    <property type="term" value="F:DNA binding"/>
    <property type="evidence" value="ECO:0007669"/>
    <property type="project" value="InterPro"/>
</dbReference>
<keyword evidence="4" id="KW-1185">Reference proteome</keyword>
<dbReference type="Gene3D" id="3.30.420.10">
    <property type="entry name" value="Ribonuclease H-like superfamily/Ribonuclease H"/>
    <property type="match status" value="1"/>
</dbReference>
<dbReference type="InterPro" id="IPR001584">
    <property type="entry name" value="Integrase_cat-core"/>
</dbReference>
<dbReference type="NCBIfam" id="NF033546">
    <property type="entry name" value="transpos_IS21"/>
    <property type="match status" value="1"/>
</dbReference>
<dbReference type="Pfam" id="PF22483">
    <property type="entry name" value="Mu-transpos_C_2"/>
    <property type="match status" value="1"/>
</dbReference>
<evidence type="ECO:0000259" key="2">
    <source>
        <dbReference type="PROSITE" id="PS50994"/>
    </source>
</evidence>
<dbReference type="GO" id="GO:0000150">
    <property type="term" value="F:DNA strand exchange activity"/>
    <property type="evidence" value="ECO:0007669"/>
    <property type="project" value="InterPro"/>
</dbReference>
<dbReference type="GO" id="GO:0015074">
    <property type="term" value="P:DNA integration"/>
    <property type="evidence" value="ECO:0007669"/>
    <property type="project" value="InterPro"/>
</dbReference>
<name>A0A3N0BSB8_9SPHI</name>
<dbReference type="OrthoDB" id="3193769at2"/>
<protein>
    <submittedName>
        <fullName evidence="3">IS21 family transposase</fullName>
    </submittedName>
</protein>
<dbReference type="Gene3D" id="1.10.10.60">
    <property type="entry name" value="Homeodomain-like"/>
    <property type="match status" value="1"/>
</dbReference>
<dbReference type="InterPro" id="IPR006120">
    <property type="entry name" value="Resolvase_HTH_dom"/>
</dbReference>
<gene>
    <name evidence="3" type="ORF">D7004_14050</name>
</gene>
<evidence type="ECO:0000256" key="1">
    <source>
        <dbReference type="ARBA" id="ARBA00009277"/>
    </source>
</evidence>
<organism evidence="3 4">
    <name type="scientific">Pedobacter jejuensis</name>
    <dbReference type="NCBI Taxonomy" id="1268550"/>
    <lineage>
        <taxon>Bacteria</taxon>
        <taxon>Pseudomonadati</taxon>
        <taxon>Bacteroidota</taxon>
        <taxon>Sphingobacteriia</taxon>
        <taxon>Sphingobacteriales</taxon>
        <taxon>Sphingobacteriaceae</taxon>
        <taxon>Pedobacter</taxon>
    </lineage>
</organism>
<dbReference type="AlphaFoldDB" id="A0A3N0BSB8"/>
<dbReference type="RefSeq" id="WP_123206497.1">
    <property type="nucleotide sequence ID" value="NZ_RBEE01000031.1"/>
</dbReference>
<proteinExistence type="inferred from homology"/>
<comment type="similarity">
    <text evidence="1">Belongs to the transposase IS21/IS408/IS1162 family.</text>
</comment>
<dbReference type="SUPFAM" id="SSF53098">
    <property type="entry name" value="Ribonuclease H-like"/>
    <property type="match status" value="1"/>
</dbReference>
<reference evidence="3 4" key="1">
    <citation type="submission" date="2018-10" db="EMBL/GenBank/DDBJ databases">
        <title>Genome sequencing of Pedobacter jejuensis TNB23.</title>
        <authorList>
            <person name="Cho Y.-J."/>
            <person name="Cho A."/>
            <person name="Kim O.-S."/>
        </authorList>
    </citation>
    <scope>NUCLEOTIDE SEQUENCE [LARGE SCALE GENOMIC DNA]</scope>
    <source>
        <strain evidence="3 4">TNB23</strain>
    </source>
</reference>
<evidence type="ECO:0000313" key="3">
    <source>
        <dbReference type="EMBL" id="RNL51724.1"/>
    </source>
</evidence>
<accession>A0A3N0BSB8</accession>
<dbReference type="InterPro" id="IPR036397">
    <property type="entry name" value="RNaseH_sf"/>
</dbReference>
<dbReference type="Proteomes" id="UP000274046">
    <property type="component" value="Unassembled WGS sequence"/>
</dbReference>
<dbReference type="PANTHER" id="PTHR35004">
    <property type="entry name" value="TRANSPOSASE RV3428C-RELATED"/>
    <property type="match status" value="1"/>
</dbReference>